<accession>A0AAD8BJT4</accession>
<evidence type="ECO:0008006" key="3">
    <source>
        <dbReference type="Google" id="ProtNLM"/>
    </source>
</evidence>
<dbReference type="AlphaFoldDB" id="A0AAD8BJT4"/>
<gene>
    <name evidence="1" type="ORF">Bpfe_014586</name>
</gene>
<keyword evidence="2" id="KW-1185">Reference proteome</keyword>
<sequence>MSPTDYQLNVCEERCHNSVKVFGPETSMNIQCFDCECQKPACEIYDICCAELSGNQISSRDSLPSPAPPKLYCDQSTVRDFYFLYIRSCPGSYHGNNETRRLCIEDVSVAETTTESFMRVIDTETQVVYYNLYCAKCNNVTK</sequence>
<dbReference type="EMBL" id="JASAOG010000065">
    <property type="protein sequence ID" value="KAK0055917.1"/>
    <property type="molecule type" value="Genomic_DNA"/>
</dbReference>
<name>A0AAD8BJT4_BIOPF</name>
<dbReference type="Proteomes" id="UP001233172">
    <property type="component" value="Unassembled WGS sequence"/>
</dbReference>
<evidence type="ECO:0000313" key="1">
    <source>
        <dbReference type="EMBL" id="KAK0055917.1"/>
    </source>
</evidence>
<protein>
    <recommendedName>
        <fullName evidence="3">SMB domain-containing protein</fullName>
    </recommendedName>
</protein>
<reference evidence="1" key="1">
    <citation type="journal article" date="2023" name="PLoS Negl. Trop. Dis.">
        <title>A genome sequence for Biomphalaria pfeifferi, the major vector snail for the human-infecting parasite Schistosoma mansoni.</title>
        <authorList>
            <person name="Bu L."/>
            <person name="Lu L."/>
            <person name="Laidemitt M.R."/>
            <person name="Zhang S.M."/>
            <person name="Mutuku M."/>
            <person name="Mkoji G."/>
            <person name="Steinauer M."/>
            <person name="Loker E.S."/>
        </authorList>
    </citation>
    <scope>NUCLEOTIDE SEQUENCE</scope>
    <source>
        <strain evidence="1">KasaAsao</strain>
    </source>
</reference>
<organism evidence="1 2">
    <name type="scientific">Biomphalaria pfeifferi</name>
    <name type="common">Bloodfluke planorb</name>
    <name type="synonym">Freshwater snail</name>
    <dbReference type="NCBI Taxonomy" id="112525"/>
    <lineage>
        <taxon>Eukaryota</taxon>
        <taxon>Metazoa</taxon>
        <taxon>Spiralia</taxon>
        <taxon>Lophotrochozoa</taxon>
        <taxon>Mollusca</taxon>
        <taxon>Gastropoda</taxon>
        <taxon>Heterobranchia</taxon>
        <taxon>Euthyneura</taxon>
        <taxon>Panpulmonata</taxon>
        <taxon>Hygrophila</taxon>
        <taxon>Lymnaeoidea</taxon>
        <taxon>Planorbidae</taxon>
        <taxon>Biomphalaria</taxon>
    </lineage>
</organism>
<reference evidence="1" key="2">
    <citation type="submission" date="2023-04" db="EMBL/GenBank/DDBJ databases">
        <authorList>
            <person name="Bu L."/>
            <person name="Lu L."/>
            <person name="Laidemitt M.R."/>
            <person name="Zhang S.M."/>
            <person name="Mutuku M."/>
            <person name="Mkoji G."/>
            <person name="Steinauer M."/>
            <person name="Loker E.S."/>
        </authorList>
    </citation>
    <scope>NUCLEOTIDE SEQUENCE</scope>
    <source>
        <strain evidence="1">KasaAsao</strain>
        <tissue evidence="1">Whole Snail</tissue>
    </source>
</reference>
<proteinExistence type="predicted"/>
<feature type="non-terminal residue" evidence="1">
    <location>
        <position position="142"/>
    </location>
</feature>
<comment type="caution">
    <text evidence="1">The sequence shown here is derived from an EMBL/GenBank/DDBJ whole genome shotgun (WGS) entry which is preliminary data.</text>
</comment>
<evidence type="ECO:0000313" key="2">
    <source>
        <dbReference type="Proteomes" id="UP001233172"/>
    </source>
</evidence>